<feature type="transmembrane region" description="Helical" evidence="1">
    <location>
        <begin position="58"/>
        <end position="78"/>
    </location>
</feature>
<feature type="transmembrane region" description="Helical" evidence="1">
    <location>
        <begin position="209"/>
        <end position="229"/>
    </location>
</feature>
<name>A0ABW2NWI1_9BACL</name>
<protein>
    <submittedName>
        <fullName evidence="2">DUF1295 domain-containing protein</fullName>
    </submittedName>
</protein>
<reference evidence="3" key="1">
    <citation type="journal article" date="2019" name="Int. J. Syst. Evol. Microbiol.">
        <title>The Global Catalogue of Microorganisms (GCM) 10K type strain sequencing project: providing services to taxonomists for standard genome sequencing and annotation.</title>
        <authorList>
            <consortium name="The Broad Institute Genomics Platform"/>
            <consortium name="The Broad Institute Genome Sequencing Center for Infectious Disease"/>
            <person name="Wu L."/>
            <person name="Ma J."/>
        </authorList>
    </citation>
    <scope>NUCLEOTIDE SEQUENCE [LARGE SCALE GENOMIC DNA]</scope>
    <source>
        <strain evidence="3">NBRC 106396</strain>
    </source>
</reference>
<keyword evidence="3" id="KW-1185">Reference proteome</keyword>
<dbReference type="RefSeq" id="WP_379750543.1">
    <property type="nucleotide sequence ID" value="NZ_JBHTCP010000049.1"/>
</dbReference>
<dbReference type="Proteomes" id="UP001596549">
    <property type="component" value="Unassembled WGS sequence"/>
</dbReference>
<feature type="transmembrane region" description="Helical" evidence="1">
    <location>
        <begin position="34"/>
        <end position="52"/>
    </location>
</feature>
<dbReference type="PANTHER" id="PTHR32251">
    <property type="entry name" value="3-OXO-5-ALPHA-STEROID 4-DEHYDROGENASE"/>
    <property type="match status" value="1"/>
</dbReference>
<evidence type="ECO:0000313" key="2">
    <source>
        <dbReference type="EMBL" id="MFC7372976.1"/>
    </source>
</evidence>
<feature type="transmembrane region" description="Helical" evidence="1">
    <location>
        <begin position="99"/>
        <end position="124"/>
    </location>
</feature>
<feature type="transmembrane region" description="Helical" evidence="1">
    <location>
        <begin position="136"/>
        <end position="159"/>
    </location>
</feature>
<evidence type="ECO:0000313" key="3">
    <source>
        <dbReference type="Proteomes" id="UP001596549"/>
    </source>
</evidence>
<dbReference type="PROSITE" id="PS50244">
    <property type="entry name" value="S5A_REDUCTASE"/>
    <property type="match status" value="1"/>
</dbReference>
<keyword evidence="1" id="KW-0812">Transmembrane</keyword>
<dbReference type="PANTHER" id="PTHR32251:SF17">
    <property type="entry name" value="STEROID 5-ALPHA REDUCTASE C-TERMINAL DOMAIN-CONTAINING PROTEIN"/>
    <property type="match status" value="1"/>
</dbReference>
<proteinExistence type="predicted"/>
<sequence length="276" mass="31872">MGELYLYSGLAIFIYMVALYLVAQKIKDNSIVDIGWGMGFVIIAVISFLVAGEFNLRQWVVLLLVGLWGIRLAVHLYIRSIGRGEDFRYANFRKAWGEKAAVIAFFRVFMLQGAFMLLLAYPIVRVNAANENNEMTFLLLGTLLWIVGFIFQVVGDAQLESFKKNKKHKEEVLDTGLWKYSRHPNYFGEAAMWWGIFVIVLPVELGWTSVFSALFINFLLLKVSGVPFLEKRYKDNKAYQEYKKRTNRFIPWIPKSNGRTEAHAAVSERRQHPIQK</sequence>
<dbReference type="EMBL" id="JBHTCP010000049">
    <property type="protein sequence ID" value="MFC7372976.1"/>
    <property type="molecule type" value="Genomic_DNA"/>
</dbReference>
<keyword evidence="1" id="KW-0472">Membrane</keyword>
<accession>A0ABW2NWI1</accession>
<dbReference type="Gene3D" id="1.20.120.1630">
    <property type="match status" value="1"/>
</dbReference>
<keyword evidence="1" id="KW-1133">Transmembrane helix</keyword>
<comment type="caution">
    <text evidence="2">The sequence shown here is derived from an EMBL/GenBank/DDBJ whole genome shotgun (WGS) entry which is preliminary data.</text>
</comment>
<organism evidence="2 3">
    <name type="scientific">Fictibacillus iocasae</name>
    <dbReference type="NCBI Taxonomy" id="2715437"/>
    <lineage>
        <taxon>Bacteria</taxon>
        <taxon>Bacillati</taxon>
        <taxon>Bacillota</taxon>
        <taxon>Bacilli</taxon>
        <taxon>Bacillales</taxon>
        <taxon>Fictibacillaceae</taxon>
        <taxon>Fictibacillus</taxon>
    </lineage>
</organism>
<evidence type="ECO:0000256" key="1">
    <source>
        <dbReference type="SAM" id="Phobius"/>
    </source>
</evidence>
<feature type="transmembrane region" description="Helical" evidence="1">
    <location>
        <begin position="6"/>
        <end position="22"/>
    </location>
</feature>
<dbReference type="Pfam" id="PF06966">
    <property type="entry name" value="DUF1295"/>
    <property type="match status" value="1"/>
</dbReference>
<dbReference type="InterPro" id="IPR010721">
    <property type="entry name" value="UstE-like"/>
</dbReference>
<gene>
    <name evidence="2" type="ORF">ACFQPF_15155</name>
</gene>